<keyword evidence="10" id="KW-1185">Reference proteome</keyword>
<keyword evidence="4" id="KW-0540">Nuclease</keyword>
<organism evidence="9 10">
    <name type="scientific">Polarella glacialis</name>
    <name type="common">Dinoflagellate</name>
    <dbReference type="NCBI Taxonomy" id="89957"/>
    <lineage>
        <taxon>Eukaryota</taxon>
        <taxon>Sar</taxon>
        <taxon>Alveolata</taxon>
        <taxon>Dinophyceae</taxon>
        <taxon>Suessiales</taxon>
        <taxon>Suessiaceae</taxon>
        <taxon>Polarella</taxon>
    </lineage>
</organism>
<evidence type="ECO:0000259" key="8">
    <source>
        <dbReference type="PROSITE" id="PS50879"/>
    </source>
</evidence>
<dbReference type="EMBL" id="CAJNNV010002961">
    <property type="protein sequence ID" value="CAE8588166.1"/>
    <property type="molecule type" value="Genomic_DNA"/>
</dbReference>
<keyword evidence="7" id="KW-0378">Hydrolase</keyword>
<keyword evidence="6" id="KW-0255">Endonuclease</keyword>
<sequence length="195" mass="22017">MELPWIIDQRKALHTMQLLLPTQPKQHCHNNFVYTDGPCSDQARPEIRRAGCGIYFEEQFPGMSFPLPGQDQSAPRSELWAAIVAIHVTTGSLTLCIDCKYVVQALLALLAHPDIDVAHWDNSDLWHIMRAVINDHDGDIIVRKVKGHAKTSQCQGNPELTRDKQGNDKADKLAVDAVHMHTLSADMRREFYKQA</sequence>
<evidence type="ECO:0000256" key="7">
    <source>
        <dbReference type="ARBA" id="ARBA00022801"/>
    </source>
</evidence>
<dbReference type="PANTHER" id="PTHR10642">
    <property type="entry name" value="RIBONUCLEASE H1"/>
    <property type="match status" value="1"/>
</dbReference>
<proteinExistence type="inferred from homology"/>
<dbReference type="PROSITE" id="PS50879">
    <property type="entry name" value="RNASE_H_1"/>
    <property type="match status" value="1"/>
</dbReference>
<evidence type="ECO:0000256" key="3">
    <source>
        <dbReference type="ARBA" id="ARBA00012180"/>
    </source>
</evidence>
<evidence type="ECO:0000313" key="9">
    <source>
        <dbReference type="EMBL" id="CAE8588166.1"/>
    </source>
</evidence>
<evidence type="ECO:0000256" key="4">
    <source>
        <dbReference type="ARBA" id="ARBA00022722"/>
    </source>
</evidence>
<dbReference type="InterPro" id="IPR050092">
    <property type="entry name" value="RNase_H"/>
</dbReference>
<dbReference type="Gene3D" id="3.30.420.10">
    <property type="entry name" value="Ribonuclease H-like superfamily/Ribonuclease H"/>
    <property type="match status" value="1"/>
</dbReference>
<accession>A0A813DMG5</accession>
<dbReference type="InterPro" id="IPR036397">
    <property type="entry name" value="RNaseH_sf"/>
</dbReference>
<evidence type="ECO:0000313" key="10">
    <source>
        <dbReference type="Proteomes" id="UP000654075"/>
    </source>
</evidence>
<comment type="catalytic activity">
    <reaction evidence="1">
        <text>Endonucleolytic cleavage to 5'-phosphomonoester.</text>
        <dbReference type="EC" id="3.1.26.4"/>
    </reaction>
</comment>
<feature type="domain" description="RNase H type-1" evidence="8">
    <location>
        <begin position="27"/>
        <end position="179"/>
    </location>
</feature>
<name>A0A813DMG5_POLGL</name>
<evidence type="ECO:0000256" key="1">
    <source>
        <dbReference type="ARBA" id="ARBA00000077"/>
    </source>
</evidence>
<dbReference type="GO" id="GO:0043137">
    <property type="term" value="P:DNA replication, removal of RNA primer"/>
    <property type="evidence" value="ECO:0007669"/>
    <property type="project" value="TreeGrafter"/>
</dbReference>
<dbReference type="AlphaFoldDB" id="A0A813DMG5"/>
<dbReference type="OrthoDB" id="407198at2759"/>
<dbReference type="PANTHER" id="PTHR10642:SF26">
    <property type="entry name" value="RIBONUCLEASE H1"/>
    <property type="match status" value="1"/>
</dbReference>
<protein>
    <recommendedName>
        <fullName evidence="3">ribonuclease H</fullName>
        <ecNumber evidence="3">3.1.26.4</ecNumber>
    </recommendedName>
</protein>
<evidence type="ECO:0000256" key="6">
    <source>
        <dbReference type="ARBA" id="ARBA00022759"/>
    </source>
</evidence>
<reference evidence="9" key="1">
    <citation type="submission" date="2021-02" db="EMBL/GenBank/DDBJ databases">
        <authorList>
            <person name="Dougan E. K."/>
            <person name="Rhodes N."/>
            <person name="Thang M."/>
            <person name="Chan C."/>
        </authorList>
    </citation>
    <scope>NUCLEOTIDE SEQUENCE</scope>
</reference>
<evidence type="ECO:0000256" key="2">
    <source>
        <dbReference type="ARBA" id="ARBA00005300"/>
    </source>
</evidence>
<dbReference type="GO" id="GO:0003676">
    <property type="term" value="F:nucleic acid binding"/>
    <property type="evidence" value="ECO:0007669"/>
    <property type="project" value="InterPro"/>
</dbReference>
<dbReference type="EC" id="3.1.26.4" evidence="3"/>
<comment type="similarity">
    <text evidence="2">Belongs to the RNase H family.</text>
</comment>
<evidence type="ECO:0000256" key="5">
    <source>
        <dbReference type="ARBA" id="ARBA00022723"/>
    </source>
</evidence>
<dbReference type="Pfam" id="PF00075">
    <property type="entry name" value="RNase_H"/>
    <property type="match status" value="1"/>
</dbReference>
<dbReference type="SUPFAM" id="SSF53098">
    <property type="entry name" value="Ribonuclease H-like"/>
    <property type="match status" value="1"/>
</dbReference>
<gene>
    <name evidence="9" type="ORF">PGLA1383_LOCUS6974</name>
</gene>
<dbReference type="InterPro" id="IPR002156">
    <property type="entry name" value="RNaseH_domain"/>
</dbReference>
<dbReference type="GO" id="GO:0046872">
    <property type="term" value="F:metal ion binding"/>
    <property type="evidence" value="ECO:0007669"/>
    <property type="project" value="UniProtKB-KW"/>
</dbReference>
<dbReference type="InterPro" id="IPR012337">
    <property type="entry name" value="RNaseH-like_sf"/>
</dbReference>
<comment type="caution">
    <text evidence="9">The sequence shown here is derived from an EMBL/GenBank/DDBJ whole genome shotgun (WGS) entry which is preliminary data.</text>
</comment>
<keyword evidence="5" id="KW-0479">Metal-binding</keyword>
<dbReference type="Proteomes" id="UP000654075">
    <property type="component" value="Unassembled WGS sequence"/>
</dbReference>
<dbReference type="GO" id="GO:0004523">
    <property type="term" value="F:RNA-DNA hybrid ribonuclease activity"/>
    <property type="evidence" value="ECO:0007669"/>
    <property type="project" value="UniProtKB-EC"/>
</dbReference>